<evidence type="ECO:0000256" key="2">
    <source>
        <dbReference type="SAM" id="Phobius"/>
    </source>
</evidence>
<sequence>MSSSPSIIFYQGFRCTKVPRQPRTAAVMSLTTSKSNSPPASTTSQETASNPTSFSETLPLGPSPSTDSTFVKSAHSTASSTPSTSTASFFTSLISLPELSPETHNPARTESSTIPTTLATETLATAPTAIPSLQPLRNTFQQDHEDGTSLSAIFGSLFGGLGFIAVVLLVFFFYFQRRSKRSSFGVWSSRGIRETRASAGSVDSTTSLRREYRSGMSYLLDTSPVDSTFNLLIGGASPYHDPISPISPRGPSRFPDSTELTHWADPPIIPSMAGNSTLSPLNGDAQASTPPWSEISRAANRAPPDLLPRNPGDITRPEDSHTVDRTSMHSDDSLGSTLILPGRSSTGSSYRRISFPMMTAPPENEPSYPIEAATRDSARNSTRSDQFDLDVVRITLSRRSSNTLPTSLL</sequence>
<dbReference type="AlphaFoldDB" id="A0A0F8V1T9"/>
<organism evidence="3 4">
    <name type="scientific">Aspergillus ochraceoroseus</name>
    <dbReference type="NCBI Taxonomy" id="138278"/>
    <lineage>
        <taxon>Eukaryota</taxon>
        <taxon>Fungi</taxon>
        <taxon>Dikarya</taxon>
        <taxon>Ascomycota</taxon>
        <taxon>Pezizomycotina</taxon>
        <taxon>Eurotiomycetes</taxon>
        <taxon>Eurotiomycetidae</taxon>
        <taxon>Eurotiales</taxon>
        <taxon>Aspergillaceae</taxon>
        <taxon>Aspergillus</taxon>
        <taxon>Aspergillus subgen. Nidulantes</taxon>
    </lineage>
</organism>
<reference evidence="3 4" key="1">
    <citation type="submission" date="2015-02" db="EMBL/GenBank/DDBJ databases">
        <title>Draft Genome Sequences of Two Closely-Related Aflatoxigenic Aspergillus Species Obtained from the Cote d'Ivoire.</title>
        <authorList>
            <person name="Moore G.G."/>
            <person name="Beltz S.B."/>
            <person name="Mack B.M."/>
        </authorList>
    </citation>
    <scope>NUCLEOTIDE SEQUENCE [LARGE SCALE GENOMIC DNA]</scope>
    <source>
        <strain evidence="3 4">SRRC1432</strain>
    </source>
</reference>
<feature type="compositionally biased region" description="Basic and acidic residues" evidence="1">
    <location>
        <begin position="315"/>
        <end position="332"/>
    </location>
</feature>
<comment type="caution">
    <text evidence="3">The sequence shown here is derived from an EMBL/GenBank/DDBJ whole genome shotgun (WGS) entry which is preliminary data.</text>
</comment>
<accession>A0A0F8V1T9</accession>
<name>A0A0F8V1T9_9EURO</name>
<keyword evidence="2" id="KW-1133">Transmembrane helix</keyword>
<feature type="region of interest" description="Disordered" evidence="1">
    <location>
        <begin position="20"/>
        <end position="85"/>
    </location>
</feature>
<feature type="compositionally biased region" description="Polar residues" evidence="1">
    <location>
        <begin position="29"/>
        <end position="56"/>
    </location>
</feature>
<dbReference type="EMBL" id="JYKN01000105">
    <property type="protein sequence ID" value="KKK25719.1"/>
    <property type="molecule type" value="Genomic_DNA"/>
</dbReference>
<dbReference type="Proteomes" id="UP000034947">
    <property type="component" value="Unassembled WGS sequence"/>
</dbReference>
<keyword evidence="2" id="KW-0472">Membrane</keyword>
<proteinExistence type="predicted"/>
<feature type="compositionally biased region" description="Polar residues" evidence="1">
    <location>
        <begin position="273"/>
        <end position="291"/>
    </location>
</feature>
<evidence type="ECO:0000256" key="1">
    <source>
        <dbReference type="SAM" id="MobiDB-lite"/>
    </source>
</evidence>
<dbReference type="OrthoDB" id="4497412at2759"/>
<feature type="compositionally biased region" description="Low complexity" evidence="1">
    <location>
        <begin position="73"/>
        <end position="85"/>
    </location>
</feature>
<keyword evidence="4" id="KW-1185">Reference proteome</keyword>
<dbReference type="VEuPathDB" id="FungiDB:P175DRAFT_0534364"/>
<gene>
    <name evidence="3" type="ORF">AOCH_004924</name>
</gene>
<evidence type="ECO:0000313" key="4">
    <source>
        <dbReference type="Proteomes" id="UP000034947"/>
    </source>
</evidence>
<keyword evidence="2" id="KW-0812">Transmembrane</keyword>
<protein>
    <submittedName>
        <fullName evidence="3">Uncharacterized protein</fullName>
    </submittedName>
</protein>
<evidence type="ECO:0000313" key="3">
    <source>
        <dbReference type="EMBL" id="KKK25719.1"/>
    </source>
</evidence>
<feature type="region of interest" description="Disordered" evidence="1">
    <location>
        <begin position="269"/>
        <end position="350"/>
    </location>
</feature>
<feature type="transmembrane region" description="Helical" evidence="2">
    <location>
        <begin position="152"/>
        <end position="175"/>
    </location>
</feature>